<dbReference type="EMBL" id="LGLV01000005">
    <property type="protein sequence ID" value="OBZ96390.1"/>
    <property type="molecule type" value="Genomic_DNA"/>
</dbReference>
<proteinExistence type="predicted"/>
<feature type="transmembrane region" description="Helical" evidence="1">
    <location>
        <begin position="124"/>
        <end position="143"/>
    </location>
</feature>
<dbReference type="Pfam" id="PF07786">
    <property type="entry name" value="HGSNAT_cat"/>
    <property type="match status" value="1"/>
</dbReference>
<evidence type="ECO:0000313" key="3">
    <source>
        <dbReference type="EMBL" id="OBZ96390.1"/>
    </source>
</evidence>
<feature type="domain" description="Heparan-alpha-glucosaminide N-acetyltransferase catalytic" evidence="2">
    <location>
        <begin position="25"/>
        <end position="246"/>
    </location>
</feature>
<feature type="transmembrane region" description="Helical" evidence="1">
    <location>
        <begin position="67"/>
        <end position="89"/>
    </location>
</feature>
<feature type="transmembrane region" description="Helical" evidence="1">
    <location>
        <begin position="189"/>
        <end position="210"/>
    </location>
</feature>
<comment type="caution">
    <text evidence="3">The sequence shown here is derived from an EMBL/GenBank/DDBJ whole genome shotgun (WGS) entry which is preliminary data.</text>
</comment>
<dbReference type="STRING" id="1612624.ADU59_08655"/>
<protein>
    <submittedName>
        <fullName evidence="3">Membrane protein</fullName>
    </submittedName>
</protein>
<dbReference type="Proteomes" id="UP000093111">
    <property type="component" value="Unassembled WGS sequence"/>
</dbReference>
<sequence>MSTTTAVTESDTGTAPPDNTGKRGRIWAIDALRGFALIAMATYHFSWDLEYFGYIDPGTVGAGGFKIYARLIASSFLFLAGIGLVLGHYPAFKPRAFAIRFAKIAAAALVITIATWFIFPDSFIFFGILHAIAAASLIGLIFLRLPAILTLAIAAAAFAAPDYLRSAVFDAPALWWVGLSETVPRSNDYVPLLPWLAPFLTGIAVARIALRFGWFEKLRSDGSARWKIALTTAGRHSLIIYLLHQPLLFALVYVFSLGFPAAKPDPVEATRVSCIASCSLQDPAAFCTTFCGCTLDKLMEENLFEPLNEGKIDVKTDERIARIAGQCTMDAQAKQ</sequence>
<feature type="transmembrane region" description="Helical" evidence="1">
    <location>
        <begin position="101"/>
        <end position="118"/>
    </location>
</feature>
<evidence type="ECO:0000313" key="4">
    <source>
        <dbReference type="Proteomes" id="UP000093111"/>
    </source>
</evidence>
<keyword evidence="4" id="KW-1185">Reference proteome</keyword>
<name>A0A1C7P555_9HYPH</name>
<keyword evidence="1" id="KW-0472">Membrane</keyword>
<keyword evidence="1" id="KW-0812">Transmembrane</keyword>
<gene>
    <name evidence="3" type="ORF">ADU59_08655</name>
</gene>
<accession>A0A1C7P555</accession>
<dbReference type="PATRIC" id="fig|1612624.7.peg.1816"/>
<dbReference type="OrthoDB" id="9807591at2"/>
<organism evidence="3 4">
    <name type="scientific">Pararhizobium polonicum</name>
    <dbReference type="NCBI Taxonomy" id="1612624"/>
    <lineage>
        <taxon>Bacteria</taxon>
        <taxon>Pseudomonadati</taxon>
        <taxon>Pseudomonadota</taxon>
        <taxon>Alphaproteobacteria</taxon>
        <taxon>Hyphomicrobiales</taxon>
        <taxon>Rhizobiaceae</taxon>
        <taxon>Rhizobium/Agrobacterium group</taxon>
        <taxon>Pararhizobium</taxon>
    </lineage>
</organism>
<evidence type="ECO:0000259" key="2">
    <source>
        <dbReference type="Pfam" id="PF07786"/>
    </source>
</evidence>
<dbReference type="RefSeq" id="WP_068953609.1">
    <property type="nucleotide sequence ID" value="NZ_LGLV01000005.1"/>
</dbReference>
<feature type="transmembrane region" description="Helical" evidence="1">
    <location>
        <begin position="26"/>
        <end position="47"/>
    </location>
</feature>
<evidence type="ECO:0000256" key="1">
    <source>
        <dbReference type="SAM" id="Phobius"/>
    </source>
</evidence>
<reference evidence="3 4" key="1">
    <citation type="journal article" date="2016" name="Syst. Appl. Microbiol.">
        <title>Pararhizobium polonicum sp. nov. isolated from tumors on stone fruit rootstocks.</title>
        <authorList>
            <person name="Pulawska J."/>
            <person name="Kuzmanovic N."/>
            <person name="Willems A."/>
            <person name="Pothier J.F."/>
        </authorList>
    </citation>
    <scope>NUCLEOTIDE SEQUENCE [LARGE SCALE GENOMIC DNA]</scope>
    <source>
        <strain evidence="3 4">F5.1</strain>
    </source>
</reference>
<feature type="transmembrane region" description="Helical" evidence="1">
    <location>
        <begin position="148"/>
        <end position="169"/>
    </location>
</feature>
<dbReference type="InterPro" id="IPR012429">
    <property type="entry name" value="HGSNAT_cat"/>
</dbReference>
<keyword evidence="1" id="KW-1133">Transmembrane helix</keyword>
<dbReference type="AlphaFoldDB" id="A0A1C7P555"/>
<feature type="transmembrane region" description="Helical" evidence="1">
    <location>
        <begin position="238"/>
        <end position="259"/>
    </location>
</feature>